<accession>A0ABU6SFD0</accession>
<dbReference type="Proteomes" id="UP001341840">
    <property type="component" value="Unassembled WGS sequence"/>
</dbReference>
<gene>
    <name evidence="1" type="ORF">PIB30_043167</name>
</gene>
<dbReference type="EMBL" id="JASCZI010060665">
    <property type="protein sequence ID" value="MED6135112.1"/>
    <property type="molecule type" value="Genomic_DNA"/>
</dbReference>
<protein>
    <submittedName>
        <fullName evidence="1">Uncharacterized protein</fullName>
    </submittedName>
</protein>
<name>A0ABU6SFD0_9FABA</name>
<keyword evidence="2" id="KW-1185">Reference proteome</keyword>
<reference evidence="1 2" key="1">
    <citation type="journal article" date="2023" name="Plants (Basel)">
        <title>Bridging the Gap: Combining Genomics and Transcriptomics Approaches to Understand Stylosanthes scabra, an Orphan Legume from the Brazilian Caatinga.</title>
        <authorList>
            <person name="Ferreira-Neto J.R.C."/>
            <person name="da Silva M.D."/>
            <person name="Binneck E."/>
            <person name="de Melo N.F."/>
            <person name="da Silva R.H."/>
            <person name="de Melo A.L.T.M."/>
            <person name="Pandolfi V."/>
            <person name="Bustamante F.O."/>
            <person name="Brasileiro-Vidal A.C."/>
            <person name="Benko-Iseppon A.M."/>
        </authorList>
    </citation>
    <scope>NUCLEOTIDE SEQUENCE [LARGE SCALE GENOMIC DNA]</scope>
    <source>
        <tissue evidence="1">Leaves</tissue>
    </source>
</reference>
<proteinExistence type="predicted"/>
<comment type="caution">
    <text evidence="1">The sequence shown here is derived from an EMBL/GenBank/DDBJ whole genome shotgun (WGS) entry which is preliminary data.</text>
</comment>
<evidence type="ECO:0000313" key="1">
    <source>
        <dbReference type="EMBL" id="MED6135112.1"/>
    </source>
</evidence>
<sequence>MVINLASCCCMPFSTFPPPPPPPPSSLSRSILRVPNSKLDFYDDARSLRLVSVRAQFSSTDGLGGGHERWVRLDYLDTSIGLSSSLASSVIDFLTLCRRLKLL</sequence>
<organism evidence="1 2">
    <name type="scientific">Stylosanthes scabra</name>
    <dbReference type="NCBI Taxonomy" id="79078"/>
    <lineage>
        <taxon>Eukaryota</taxon>
        <taxon>Viridiplantae</taxon>
        <taxon>Streptophyta</taxon>
        <taxon>Embryophyta</taxon>
        <taxon>Tracheophyta</taxon>
        <taxon>Spermatophyta</taxon>
        <taxon>Magnoliopsida</taxon>
        <taxon>eudicotyledons</taxon>
        <taxon>Gunneridae</taxon>
        <taxon>Pentapetalae</taxon>
        <taxon>rosids</taxon>
        <taxon>fabids</taxon>
        <taxon>Fabales</taxon>
        <taxon>Fabaceae</taxon>
        <taxon>Papilionoideae</taxon>
        <taxon>50 kb inversion clade</taxon>
        <taxon>dalbergioids sensu lato</taxon>
        <taxon>Dalbergieae</taxon>
        <taxon>Pterocarpus clade</taxon>
        <taxon>Stylosanthes</taxon>
    </lineage>
</organism>
<evidence type="ECO:0000313" key="2">
    <source>
        <dbReference type="Proteomes" id="UP001341840"/>
    </source>
</evidence>